<feature type="compositionally biased region" description="Polar residues" evidence="4">
    <location>
        <begin position="158"/>
        <end position="171"/>
    </location>
</feature>
<dbReference type="PRINTS" id="PR00628">
    <property type="entry name" value="INSULINRSI"/>
</dbReference>
<gene>
    <name evidence="6" type="ORF">MAR_031062</name>
</gene>
<keyword evidence="3" id="KW-0221">Differentiation</keyword>
<proteinExistence type="predicted"/>
<evidence type="ECO:0000313" key="6">
    <source>
        <dbReference type="EMBL" id="WAR16468.1"/>
    </source>
</evidence>
<feature type="domain" description="IRS-type PTB" evidence="5">
    <location>
        <begin position="52"/>
        <end position="156"/>
    </location>
</feature>
<keyword evidence="1" id="KW-0597">Phosphoprotein</keyword>
<dbReference type="EMBL" id="CP111021">
    <property type="protein sequence ID" value="WAR16468.1"/>
    <property type="molecule type" value="Genomic_DNA"/>
</dbReference>
<evidence type="ECO:0000259" key="5">
    <source>
        <dbReference type="PROSITE" id="PS51064"/>
    </source>
</evidence>
<evidence type="ECO:0000256" key="4">
    <source>
        <dbReference type="SAM" id="MobiDB-lite"/>
    </source>
</evidence>
<evidence type="ECO:0000313" key="7">
    <source>
        <dbReference type="Proteomes" id="UP001164746"/>
    </source>
</evidence>
<protein>
    <submittedName>
        <fullName evidence="6">IRS1B-like protein</fullName>
    </submittedName>
</protein>
<organism evidence="6 7">
    <name type="scientific">Mya arenaria</name>
    <name type="common">Soft-shell clam</name>
    <dbReference type="NCBI Taxonomy" id="6604"/>
    <lineage>
        <taxon>Eukaryota</taxon>
        <taxon>Metazoa</taxon>
        <taxon>Spiralia</taxon>
        <taxon>Lophotrochozoa</taxon>
        <taxon>Mollusca</taxon>
        <taxon>Bivalvia</taxon>
        <taxon>Autobranchia</taxon>
        <taxon>Heteroconchia</taxon>
        <taxon>Euheterodonta</taxon>
        <taxon>Imparidentia</taxon>
        <taxon>Neoheterodontei</taxon>
        <taxon>Myida</taxon>
        <taxon>Myoidea</taxon>
        <taxon>Myidae</taxon>
        <taxon>Mya</taxon>
    </lineage>
</organism>
<feature type="region of interest" description="Disordered" evidence="4">
    <location>
        <begin position="151"/>
        <end position="284"/>
    </location>
</feature>
<feature type="compositionally biased region" description="Polar residues" evidence="4">
    <location>
        <begin position="230"/>
        <end position="239"/>
    </location>
</feature>
<accession>A0ABY7F2Q8</accession>
<dbReference type="Proteomes" id="UP001164746">
    <property type="component" value="Chromosome 10"/>
</dbReference>
<evidence type="ECO:0000256" key="2">
    <source>
        <dbReference type="ARBA" id="ARBA00022737"/>
    </source>
</evidence>
<reference evidence="6" key="1">
    <citation type="submission" date="2022-11" db="EMBL/GenBank/DDBJ databases">
        <title>Centuries of genome instability and evolution in soft-shell clam transmissible cancer (bioRxiv).</title>
        <authorList>
            <person name="Hart S.F.M."/>
            <person name="Yonemitsu M.A."/>
            <person name="Giersch R.M."/>
            <person name="Beal B.F."/>
            <person name="Arriagada G."/>
            <person name="Davis B.W."/>
            <person name="Ostrander E.A."/>
            <person name="Goff S.P."/>
            <person name="Metzger M.J."/>
        </authorList>
    </citation>
    <scope>NUCLEOTIDE SEQUENCE</scope>
    <source>
        <strain evidence="6">MELC-2E11</strain>
        <tissue evidence="6">Siphon/mantle</tissue>
    </source>
</reference>
<dbReference type="SMART" id="SM01244">
    <property type="entry name" value="IRS"/>
    <property type="match status" value="1"/>
</dbReference>
<keyword evidence="2" id="KW-0677">Repeat</keyword>
<keyword evidence="7" id="KW-1185">Reference proteome</keyword>
<dbReference type="InterPro" id="IPR011993">
    <property type="entry name" value="PH-like_dom_sf"/>
</dbReference>
<dbReference type="Pfam" id="PF02174">
    <property type="entry name" value="IRS"/>
    <property type="match status" value="1"/>
</dbReference>
<feature type="compositionally biased region" description="Polar residues" evidence="4">
    <location>
        <begin position="253"/>
        <end position="264"/>
    </location>
</feature>
<dbReference type="SMART" id="SM00310">
    <property type="entry name" value="PTBI"/>
    <property type="match status" value="1"/>
</dbReference>
<dbReference type="InterPro" id="IPR039011">
    <property type="entry name" value="IRS"/>
</dbReference>
<dbReference type="Gene3D" id="2.30.29.30">
    <property type="entry name" value="Pleckstrin-homology domain (PH domain)/Phosphotyrosine-binding domain (PTB)"/>
    <property type="match status" value="1"/>
</dbReference>
<dbReference type="PROSITE" id="PS51064">
    <property type="entry name" value="IRS_PTB"/>
    <property type="match status" value="1"/>
</dbReference>
<dbReference type="SUPFAM" id="SSF50729">
    <property type="entry name" value="PH domain-like"/>
    <property type="match status" value="2"/>
</dbReference>
<name>A0ABY7F2Q8_MYAAR</name>
<sequence>MDAQRRIGQYREAPGSDIVKQGLLKKLKTMKKKYFILRSTSSSGPSRLDYYDKYVWQGSIKKKSKTSCTRIEGPYRLCLSNKEVSLVELDKFHPSYVFQFSSIRRCGHSDNFFFMEVGRTAVTGSGELWMLVEDTQTSLYMHNRILESPRRARAPINRPQSTVVYSRSSHPNLDHIPSGGSSPSLEDYDDPSSSNDDYLPMSPGQASPVQRSRSRSPTPPVKTLEMKQASAGSEGQDSTGKGDWYMDMKPGSGVSSPGNDSYMSRTPPPSGHAPPDKSGYVSMAPPVTAAGSGYIDMTPGQRIRKWLLE</sequence>
<evidence type="ECO:0000256" key="3">
    <source>
        <dbReference type="ARBA" id="ARBA00022782"/>
    </source>
</evidence>
<evidence type="ECO:0000256" key="1">
    <source>
        <dbReference type="ARBA" id="ARBA00022553"/>
    </source>
</evidence>
<dbReference type="PANTHER" id="PTHR10614">
    <property type="entry name" value="INSULIN RECEPTOR SUBSTRATE"/>
    <property type="match status" value="1"/>
</dbReference>
<dbReference type="InterPro" id="IPR002404">
    <property type="entry name" value="IRS_PTB"/>
</dbReference>
<dbReference type="PANTHER" id="PTHR10614:SF13">
    <property type="entry name" value="INSULIN RECEPTOR SUBSTRATE 1"/>
    <property type="match status" value="1"/>
</dbReference>